<evidence type="ECO:0000313" key="3">
    <source>
        <dbReference type="Proteomes" id="UP001324287"/>
    </source>
</evidence>
<feature type="transmembrane region" description="Helical" evidence="1">
    <location>
        <begin position="46"/>
        <end position="66"/>
    </location>
</feature>
<evidence type="ECO:0008006" key="4">
    <source>
        <dbReference type="Google" id="ProtNLM"/>
    </source>
</evidence>
<feature type="transmembrane region" description="Helical" evidence="1">
    <location>
        <begin position="140"/>
        <end position="161"/>
    </location>
</feature>
<evidence type="ECO:0000256" key="1">
    <source>
        <dbReference type="SAM" id="Phobius"/>
    </source>
</evidence>
<organism evidence="2 3">
    <name type="scientific">Blastococcus brunescens</name>
    <dbReference type="NCBI Taxonomy" id="1564165"/>
    <lineage>
        <taxon>Bacteria</taxon>
        <taxon>Bacillati</taxon>
        <taxon>Actinomycetota</taxon>
        <taxon>Actinomycetes</taxon>
        <taxon>Geodermatophilales</taxon>
        <taxon>Geodermatophilaceae</taxon>
        <taxon>Blastococcus</taxon>
    </lineage>
</organism>
<dbReference type="EMBL" id="CP141261">
    <property type="protein sequence ID" value="WRL65954.1"/>
    <property type="molecule type" value="Genomic_DNA"/>
</dbReference>
<feature type="transmembrane region" description="Helical" evidence="1">
    <location>
        <begin position="73"/>
        <end position="92"/>
    </location>
</feature>
<keyword evidence="1" id="KW-1133">Transmembrane helix</keyword>
<feature type="transmembrane region" description="Helical" evidence="1">
    <location>
        <begin position="167"/>
        <end position="188"/>
    </location>
</feature>
<gene>
    <name evidence="2" type="ORF">U6N30_10585</name>
</gene>
<feature type="transmembrane region" description="Helical" evidence="1">
    <location>
        <begin position="98"/>
        <end position="119"/>
    </location>
</feature>
<name>A0ABZ1B5E2_9ACTN</name>
<keyword evidence="1" id="KW-0812">Transmembrane</keyword>
<dbReference type="Proteomes" id="UP001324287">
    <property type="component" value="Chromosome"/>
</dbReference>
<protein>
    <recommendedName>
        <fullName evidence="4">DUF2637 domain-containing protein</fullName>
    </recommendedName>
</protein>
<accession>A0ABZ1B5E2</accession>
<reference evidence="2 3" key="1">
    <citation type="submission" date="2023-12" db="EMBL/GenBank/DDBJ databases">
        <title>Blastococcus brunescens sp. nov., an actonobacterium isolated from sandstone collected in sahara desert.</title>
        <authorList>
            <person name="Gtari M."/>
            <person name="Ghodhbane F."/>
        </authorList>
    </citation>
    <scope>NUCLEOTIDE SEQUENCE [LARGE SCALE GENOMIC DNA]</scope>
    <source>
        <strain evidence="2 3">BMG 8361</strain>
    </source>
</reference>
<feature type="transmembrane region" description="Helical" evidence="1">
    <location>
        <begin position="12"/>
        <end position="34"/>
    </location>
</feature>
<sequence length="207" mass="21311">MSRFHASMWLDGVVGALGAGAVSVAVMLGPALELTEGDLAAVMTSLAYPIADVVLLALLVAVGAILGVRSDRILLLLAAAIVANLVGDIVFLDLATQGIYVEGGPLDLTWLVAVTLMAAAAHTGRRHARPRRQEAQTTRVGWRVLAVPLACNVASLIVLGFDAGSRFNPAAAWLAVGCVLAALARVAITFGRSAPSTRSGSRHAPTS</sequence>
<evidence type="ECO:0000313" key="2">
    <source>
        <dbReference type="EMBL" id="WRL65954.1"/>
    </source>
</evidence>
<dbReference type="RefSeq" id="WP_324277271.1">
    <property type="nucleotide sequence ID" value="NZ_CP141261.1"/>
</dbReference>
<keyword evidence="1" id="KW-0472">Membrane</keyword>
<proteinExistence type="predicted"/>
<keyword evidence="3" id="KW-1185">Reference proteome</keyword>